<evidence type="ECO:0008006" key="4">
    <source>
        <dbReference type="Google" id="ProtNLM"/>
    </source>
</evidence>
<evidence type="ECO:0000256" key="1">
    <source>
        <dbReference type="ARBA" id="ARBA00023002"/>
    </source>
</evidence>
<dbReference type="OrthoDB" id="10004862at2759"/>
<evidence type="ECO:0000313" key="3">
    <source>
        <dbReference type="Proteomes" id="UP000250043"/>
    </source>
</evidence>
<dbReference type="AlphaFoldDB" id="A0A8E2DEY6"/>
<dbReference type="InterPro" id="IPR025337">
    <property type="entry name" value="Questin_oxidase-like"/>
</dbReference>
<keyword evidence="3" id="KW-1185">Reference proteome</keyword>
<dbReference type="Pfam" id="PF14027">
    <property type="entry name" value="Questin_oxidase"/>
    <property type="match status" value="1"/>
</dbReference>
<proteinExistence type="predicted"/>
<dbReference type="EMBL" id="KV722587">
    <property type="protein sequence ID" value="OCH85390.1"/>
    <property type="molecule type" value="Genomic_DNA"/>
</dbReference>
<name>A0A8E2DEY6_9APHY</name>
<protein>
    <recommendedName>
        <fullName evidence="4">Oxidoreductase AflY</fullName>
    </recommendedName>
</protein>
<organism evidence="2 3">
    <name type="scientific">Obba rivulosa</name>
    <dbReference type="NCBI Taxonomy" id="1052685"/>
    <lineage>
        <taxon>Eukaryota</taxon>
        <taxon>Fungi</taxon>
        <taxon>Dikarya</taxon>
        <taxon>Basidiomycota</taxon>
        <taxon>Agaricomycotina</taxon>
        <taxon>Agaricomycetes</taxon>
        <taxon>Polyporales</taxon>
        <taxon>Gelatoporiaceae</taxon>
        <taxon>Obba</taxon>
    </lineage>
</organism>
<keyword evidence="1" id="KW-0560">Oxidoreductase</keyword>
<dbReference type="PANTHER" id="PTHR35870">
    <property type="entry name" value="PROTEIN, PUTATIVE (AFU_ORTHOLOGUE AFUA_5G03330)-RELATED"/>
    <property type="match status" value="1"/>
</dbReference>
<dbReference type="GO" id="GO:0016491">
    <property type="term" value="F:oxidoreductase activity"/>
    <property type="evidence" value="ECO:0007669"/>
    <property type="project" value="UniProtKB-KW"/>
</dbReference>
<sequence>MQSDNAKLSLLFPIPSTGPSPLSPIRIPGATNESNDALLRILKEDYRRWHCFFNDEGMHNHASHHMVAIYAMGANATLLDAAYQTHVVYMRPAFSSPGLINEDSFYVHLGDEEYYTAYLQFFAATVLADGVSSTMQKYIFSRAANVGVGDAQPPFMLARFLATVFHPMIHIGNGVEFGLLGLVAEGLAQAAIHPPHLAALYPLSMWDEAGKEDQAVTALAARFSHLPPSLVLNKVSATDTQDQQSVRETHAFNILARILHDDRFNSSAIGLPIPEEEHDHELTRTERVVGDLLVKYVQEWTVDGTDERDVARKIEELSWIVVLLYGVGGWGGRTMSDTGKFNADFFLMHLVTSSIFLPSLVAYLTPKATSLLLRTYFTASLTWWVAVGRPDLPIRDFFASVTAAPRPPNEPHVVSARDTLTPEDPTPNPWLAITQTTLVHPGEHVCKLQRALMHFADLYGARPKGHFAMLAKGTDPAAHLEGVEELDGTLFVRTAGLTAEKVGWMREGQQAALDWDRAGFYKA</sequence>
<evidence type="ECO:0000313" key="2">
    <source>
        <dbReference type="EMBL" id="OCH85390.1"/>
    </source>
</evidence>
<reference evidence="2 3" key="1">
    <citation type="submission" date="2016-07" db="EMBL/GenBank/DDBJ databases">
        <title>Draft genome of the white-rot fungus Obba rivulosa 3A-2.</title>
        <authorList>
            <consortium name="DOE Joint Genome Institute"/>
            <person name="Miettinen O."/>
            <person name="Riley R."/>
            <person name="Acob R."/>
            <person name="Barry K."/>
            <person name="Cullen D."/>
            <person name="De Vries R."/>
            <person name="Hainaut M."/>
            <person name="Hatakka A."/>
            <person name="Henrissat B."/>
            <person name="Hilden K."/>
            <person name="Kuo R."/>
            <person name="Labutti K."/>
            <person name="Lipzen A."/>
            <person name="Makela M.R."/>
            <person name="Sandor L."/>
            <person name="Spatafora J.W."/>
            <person name="Grigoriev I.V."/>
            <person name="Hibbett D.S."/>
        </authorList>
    </citation>
    <scope>NUCLEOTIDE SEQUENCE [LARGE SCALE GENOMIC DNA]</scope>
    <source>
        <strain evidence="2 3">3A-2</strain>
    </source>
</reference>
<dbReference type="PANTHER" id="PTHR35870:SF1">
    <property type="entry name" value="PROTEIN, PUTATIVE (AFU_ORTHOLOGUE AFUA_5G03330)-RELATED"/>
    <property type="match status" value="1"/>
</dbReference>
<dbReference type="Proteomes" id="UP000250043">
    <property type="component" value="Unassembled WGS sequence"/>
</dbReference>
<gene>
    <name evidence="2" type="ORF">OBBRIDRAFT_739946</name>
</gene>
<accession>A0A8E2DEY6</accession>